<organism evidence="1 2">
    <name type="scientific">Effrenium voratum</name>
    <dbReference type="NCBI Taxonomy" id="2562239"/>
    <lineage>
        <taxon>Eukaryota</taxon>
        <taxon>Sar</taxon>
        <taxon>Alveolata</taxon>
        <taxon>Dinophyceae</taxon>
        <taxon>Suessiales</taxon>
        <taxon>Symbiodiniaceae</taxon>
        <taxon>Effrenium</taxon>
    </lineage>
</organism>
<protein>
    <submittedName>
        <fullName evidence="1">Uncharacterized protein</fullName>
    </submittedName>
</protein>
<gene>
    <name evidence="1" type="ORF">EVOR1521_LOCUS3208</name>
</gene>
<dbReference type="EMBL" id="CAUJNA010000191">
    <property type="protein sequence ID" value="CAJ1373374.1"/>
    <property type="molecule type" value="Genomic_DNA"/>
</dbReference>
<name>A0AA36HRY4_9DINO</name>
<sequence>MKTATAVTHINEALLRKEPNEVGIALEATMQDQRVKQVRLLRPLNSQNFGRSWWRLKRSLWKPQRWRRPGSCVKWTPMRLRRGGSSSSSLEKWRKHPLLVCPRQILNMALGESRARLHVFFEEKGLTCQRDCLTEPGLKQETCDLDITDPVAVGPHAKLLEQAPGPALRAAPGATAGAADAHAAEPPWPTLATMLQMEDNRRYSPSDWLLMQKGEFEKDGGKAARDIHTDRF</sequence>
<proteinExistence type="predicted"/>
<dbReference type="Proteomes" id="UP001178507">
    <property type="component" value="Unassembled WGS sequence"/>
</dbReference>
<reference evidence="1" key="1">
    <citation type="submission" date="2023-08" db="EMBL/GenBank/DDBJ databases">
        <authorList>
            <person name="Chen Y."/>
            <person name="Shah S."/>
            <person name="Dougan E. K."/>
            <person name="Thang M."/>
            <person name="Chan C."/>
        </authorList>
    </citation>
    <scope>NUCLEOTIDE SEQUENCE</scope>
</reference>
<comment type="caution">
    <text evidence="1">The sequence shown here is derived from an EMBL/GenBank/DDBJ whole genome shotgun (WGS) entry which is preliminary data.</text>
</comment>
<accession>A0AA36HRY4</accession>
<evidence type="ECO:0000313" key="1">
    <source>
        <dbReference type="EMBL" id="CAJ1373374.1"/>
    </source>
</evidence>
<evidence type="ECO:0000313" key="2">
    <source>
        <dbReference type="Proteomes" id="UP001178507"/>
    </source>
</evidence>
<dbReference type="AlphaFoldDB" id="A0AA36HRY4"/>
<keyword evidence="2" id="KW-1185">Reference proteome</keyword>